<proteinExistence type="predicted"/>
<organism evidence="1 2">
    <name type="scientific">Elysia crispata</name>
    <name type="common">lettuce slug</name>
    <dbReference type="NCBI Taxonomy" id="231223"/>
    <lineage>
        <taxon>Eukaryota</taxon>
        <taxon>Metazoa</taxon>
        <taxon>Spiralia</taxon>
        <taxon>Lophotrochozoa</taxon>
        <taxon>Mollusca</taxon>
        <taxon>Gastropoda</taxon>
        <taxon>Heterobranchia</taxon>
        <taxon>Euthyneura</taxon>
        <taxon>Panpulmonata</taxon>
        <taxon>Sacoglossa</taxon>
        <taxon>Placobranchoidea</taxon>
        <taxon>Plakobranchidae</taxon>
        <taxon>Elysia</taxon>
    </lineage>
</organism>
<gene>
    <name evidence="1" type="ORF">RRG08_025972</name>
</gene>
<evidence type="ECO:0000313" key="1">
    <source>
        <dbReference type="EMBL" id="KAK3768729.1"/>
    </source>
</evidence>
<evidence type="ECO:0000313" key="2">
    <source>
        <dbReference type="Proteomes" id="UP001283361"/>
    </source>
</evidence>
<sequence length="101" mass="11750">MSGTVSLNTASRMRAENLHKQKDLEWNQCQYGELESVSIRYTSRALGKVDLSLFTALEVFERPLRTILYNGLHWFIENSEINSHDGNGLWFKYLSFGGWLY</sequence>
<accession>A0AAE0ZFZ5</accession>
<dbReference type="Proteomes" id="UP001283361">
    <property type="component" value="Unassembled WGS sequence"/>
</dbReference>
<keyword evidence="2" id="KW-1185">Reference proteome</keyword>
<comment type="caution">
    <text evidence="1">The sequence shown here is derived from an EMBL/GenBank/DDBJ whole genome shotgun (WGS) entry which is preliminary data.</text>
</comment>
<dbReference type="AlphaFoldDB" id="A0AAE0ZFZ5"/>
<reference evidence="1" key="1">
    <citation type="journal article" date="2023" name="G3 (Bethesda)">
        <title>A reference genome for the long-term kleptoplast-retaining sea slug Elysia crispata morphotype clarki.</title>
        <authorList>
            <person name="Eastman K.E."/>
            <person name="Pendleton A.L."/>
            <person name="Shaikh M.A."/>
            <person name="Suttiyut T."/>
            <person name="Ogas R."/>
            <person name="Tomko P."/>
            <person name="Gavelis G."/>
            <person name="Widhalm J.R."/>
            <person name="Wisecaver J.H."/>
        </authorList>
    </citation>
    <scope>NUCLEOTIDE SEQUENCE</scope>
    <source>
        <strain evidence="1">ECLA1</strain>
    </source>
</reference>
<dbReference type="EMBL" id="JAWDGP010004021">
    <property type="protein sequence ID" value="KAK3768729.1"/>
    <property type="molecule type" value="Genomic_DNA"/>
</dbReference>
<protein>
    <submittedName>
        <fullName evidence="1">Uncharacterized protein</fullName>
    </submittedName>
</protein>
<name>A0AAE0ZFZ5_9GAST</name>